<dbReference type="GO" id="GO:0004143">
    <property type="term" value="F:ATP-dependent diacylglycerol kinase activity"/>
    <property type="evidence" value="ECO:0007669"/>
    <property type="project" value="UniProtKB-EC"/>
</dbReference>
<gene>
    <name evidence="2" type="ORF">C7M84_014491</name>
</gene>
<evidence type="ECO:0000313" key="2">
    <source>
        <dbReference type="EMBL" id="ROT67447.1"/>
    </source>
</evidence>
<reference evidence="2 3" key="2">
    <citation type="submission" date="2019-01" db="EMBL/GenBank/DDBJ databases">
        <title>The decoding of complex shrimp genome reveals the adaptation for benthos swimmer, frequently molting mechanism and breeding impact on genome.</title>
        <authorList>
            <person name="Sun Y."/>
            <person name="Gao Y."/>
            <person name="Yu Y."/>
        </authorList>
    </citation>
    <scope>NUCLEOTIDE SEQUENCE [LARGE SCALE GENOMIC DNA]</scope>
    <source>
        <tissue evidence="2">Muscle</tissue>
    </source>
</reference>
<dbReference type="STRING" id="6689.A0A3R7NV11"/>
<dbReference type="PROSITE" id="PS50146">
    <property type="entry name" value="DAGK"/>
    <property type="match status" value="1"/>
</dbReference>
<accession>A0A3R7NV11</accession>
<dbReference type="AlphaFoldDB" id="A0A3R7NV11"/>
<dbReference type="GO" id="GO:0046512">
    <property type="term" value="P:sphingosine biosynthetic process"/>
    <property type="evidence" value="ECO:0007669"/>
    <property type="project" value="TreeGrafter"/>
</dbReference>
<evidence type="ECO:0000259" key="1">
    <source>
        <dbReference type="PROSITE" id="PS50146"/>
    </source>
</evidence>
<keyword evidence="3" id="KW-1185">Reference proteome</keyword>
<dbReference type="GO" id="GO:0046486">
    <property type="term" value="P:glycerolipid metabolic process"/>
    <property type="evidence" value="ECO:0007669"/>
    <property type="project" value="UniProtKB-UniPathway"/>
</dbReference>
<name>A0A3R7NV11_PENVA</name>
<dbReference type="UniPathway" id="UPA00230"/>
<dbReference type="PANTHER" id="PTHR12358">
    <property type="entry name" value="SPHINGOSINE KINASE"/>
    <property type="match status" value="1"/>
</dbReference>
<reference evidence="2 3" key="1">
    <citation type="submission" date="2018-04" db="EMBL/GenBank/DDBJ databases">
        <authorList>
            <person name="Zhang X."/>
            <person name="Yuan J."/>
            <person name="Li F."/>
            <person name="Xiang J."/>
        </authorList>
    </citation>
    <scope>NUCLEOTIDE SEQUENCE [LARGE SCALE GENOMIC DNA]</scope>
    <source>
        <tissue evidence="2">Muscle</tissue>
    </source>
</reference>
<dbReference type="InterPro" id="IPR017438">
    <property type="entry name" value="ATP-NAD_kinase_N"/>
</dbReference>
<dbReference type="SUPFAM" id="SSF111331">
    <property type="entry name" value="NAD kinase/diacylglycerol kinase-like"/>
    <property type="match status" value="1"/>
</dbReference>
<feature type="domain" description="DAGKc" evidence="1">
    <location>
        <begin position="1"/>
        <end position="91"/>
    </location>
</feature>
<dbReference type="GO" id="GO:0046513">
    <property type="term" value="P:ceramide biosynthetic process"/>
    <property type="evidence" value="ECO:0007669"/>
    <property type="project" value="TreeGrafter"/>
</dbReference>
<dbReference type="OrthoDB" id="9979394at2759"/>
<dbReference type="GO" id="GO:0005743">
    <property type="term" value="C:mitochondrial inner membrane"/>
    <property type="evidence" value="ECO:0007669"/>
    <property type="project" value="UniProtKB-SubCell"/>
</dbReference>
<dbReference type="InterPro" id="IPR050187">
    <property type="entry name" value="Lipid_Phosphate_FormReg"/>
</dbReference>
<sequence length="297" mass="33015">MGVMENTSAVVVAGGDGTLAEVLTGLLRRADHEEAASRLPLGVLPLGKTNCATSAIWGFRGNPEPRHLAEAAMAVIRDIKRPLDVMEITPLQGGEEGVPPKPVFAASKVEWGAYRDARERNDVYWYWSVLKKYMTYVFSSYKDISWDCSADIEYSTPCSGCSRCRGTVKEEHKVEETPKPPQRWWMAYLPRTKPVSTPKEEKKIDYSSIINEECGVVKKTTVSDISDLSVVTRNTPESLDIPNYALALKTGPTNVGSFAFIQEGWSREWNKSNSYDAESIIGEITLTPTGNTKTNRR</sequence>
<proteinExistence type="predicted"/>
<dbReference type="EMBL" id="QCYY01002809">
    <property type="protein sequence ID" value="ROT67447.1"/>
    <property type="molecule type" value="Genomic_DNA"/>
</dbReference>
<dbReference type="Gene3D" id="3.40.50.10330">
    <property type="entry name" value="Probable inorganic polyphosphate/atp-NAD kinase, domain 1"/>
    <property type="match status" value="1"/>
</dbReference>
<protein>
    <recommendedName>
        <fullName evidence="1">DAGKc domain-containing protein</fullName>
    </recommendedName>
</protein>
<comment type="caution">
    <text evidence="2">The sequence shown here is derived from an EMBL/GenBank/DDBJ whole genome shotgun (WGS) entry which is preliminary data.</text>
</comment>
<dbReference type="InterPro" id="IPR016064">
    <property type="entry name" value="NAD/diacylglycerol_kinase_sf"/>
</dbReference>
<dbReference type="Proteomes" id="UP000283509">
    <property type="component" value="Unassembled WGS sequence"/>
</dbReference>
<dbReference type="GO" id="GO:0047620">
    <property type="term" value="F:acylglycerol kinase activity"/>
    <property type="evidence" value="ECO:0007669"/>
    <property type="project" value="UniProtKB-EC"/>
</dbReference>
<dbReference type="GO" id="GO:0001729">
    <property type="term" value="F:ceramide kinase activity"/>
    <property type="evidence" value="ECO:0007669"/>
    <property type="project" value="UniProtKB-EC"/>
</dbReference>
<dbReference type="GO" id="GO:0005524">
    <property type="term" value="F:ATP binding"/>
    <property type="evidence" value="ECO:0007669"/>
    <property type="project" value="UniProtKB-KW"/>
</dbReference>
<dbReference type="GO" id="GO:0005758">
    <property type="term" value="C:mitochondrial intermembrane space"/>
    <property type="evidence" value="ECO:0007669"/>
    <property type="project" value="UniProtKB-SubCell"/>
</dbReference>
<organism evidence="2 3">
    <name type="scientific">Penaeus vannamei</name>
    <name type="common">Whiteleg shrimp</name>
    <name type="synonym">Litopenaeus vannamei</name>
    <dbReference type="NCBI Taxonomy" id="6689"/>
    <lineage>
        <taxon>Eukaryota</taxon>
        <taxon>Metazoa</taxon>
        <taxon>Ecdysozoa</taxon>
        <taxon>Arthropoda</taxon>
        <taxon>Crustacea</taxon>
        <taxon>Multicrustacea</taxon>
        <taxon>Malacostraca</taxon>
        <taxon>Eumalacostraca</taxon>
        <taxon>Eucarida</taxon>
        <taxon>Decapoda</taxon>
        <taxon>Dendrobranchiata</taxon>
        <taxon>Penaeoidea</taxon>
        <taxon>Penaeidae</taxon>
        <taxon>Penaeus</taxon>
    </lineage>
</organism>
<evidence type="ECO:0000313" key="3">
    <source>
        <dbReference type="Proteomes" id="UP000283509"/>
    </source>
</evidence>
<dbReference type="PANTHER" id="PTHR12358:SF31">
    <property type="entry name" value="ACYLGLYCEROL KINASE, MITOCHONDRIAL"/>
    <property type="match status" value="1"/>
</dbReference>
<dbReference type="InterPro" id="IPR001206">
    <property type="entry name" value="Diacylglycerol_kinase_cat_dom"/>
</dbReference>
<dbReference type="Pfam" id="PF00781">
    <property type="entry name" value="DAGK_cat"/>
    <property type="match status" value="1"/>
</dbReference>